<proteinExistence type="predicted"/>
<sequence length="95" mass="10974">MLCLWANNVKKAGERIGVDTVLIDWNVRSNPNFFFGDATVAIRYTDQTVFVDLAESIHRIPRESFRPTHALGYHDHNFARSVFIWQPSYNCIESS</sequence>
<organism evidence="1 2">
    <name type="scientific">Brassica napus</name>
    <name type="common">Rape</name>
    <dbReference type="NCBI Taxonomy" id="3708"/>
    <lineage>
        <taxon>Eukaryota</taxon>
        <taxon>Viridiplantae</taxon>
        <taxon>Streptophyta</taxon>
        <taxon>Embryophyta</taxon>
        <taxon>Tracheophyta</taxon>
        <taxon>Spermatophyta</taxon>
        <taxon>Magnoliopsida</taxon>
        <taxon>eudicotyledons</taxon>
        <taxon>Gunneridae</taxon>
        <taxon>Pentapetalae</taxon>
        <taxon>rosids</taxon>
        <taxon>malvids</taxon>
        <taxon>Brassicales</taxon>
        <taxon>Brassicaceae</taxon>
        <taxon>Brassiceae</taxon>
        <taxon>Brassica</taxon>
    </lineage>
</organism>
<evidence type="ECO:0000313" key="2">
    <source>
        <dbReference type="Proteomes" id="UP000824890"/>
    </source>
</evidence>
<evidence type="ECO:0000313" key="1">
    <source>
        <dbReference type="EMBL" id="KAH0855234.1"/>
    </source>
</evidence>
<accession>A0ABQ7XH45</accession>
<name>A0ABQ7XH45_BRANA</name>
<protein>
    <submittedName>
        <fullName evidence="1">Uncharacterized protein</fullName>
    </submittedName>
</protein>
<gene>
    <name evidence="1" type="ORF">HID58_016700</name>
</gene>
<keyword evidence="2" id="KW-1185">Reference proteome</keyword>
<dbReference type="EMBL" id="JAGKQM010000117">
    <property type="protein sequence ID" value="KAH0855234.1"/>
    <property type="molecule type" value="Genomic_DNA"/>
</dbReference>
<comment type="caution">
    <text evidence="1">The sequence shown here is derived from an EMBL/GenBank/DDBJ whole genome shotgun (WGS) entry which is preliminary data.</text>
</comment>
<dbReference type="Proteomes" id="UP000824890">
    <property type="component" value="Unassembled WGS sequence"/>
</dbReference>
<reference evidence="1 2" key="1">
    <citation type="submission" date="2021-05" db="EMBL/GenBank/DDBJ databases">
        <title>Genome Assembly of Synthetic Allotetraploid Brassica napus Reveals Homoeologous Exchanges between Subgenomes.</title>
        <authorList>
            <person name="Davis J.T."/>
        </authorList>
    </citation>
    <scope>NUCLEOTIDE SEQUENCE [LARGE SCALE GENOMIC DNA]</scope>
    <source>
        <strain evidence="2">cv. Da-Ae</strain>
        <tissue evidence="1">Seedling</tissue>
    </source>
</reference>